<dbReference type="PANTHER" id="PTHR43155">
    <property type="entry name" value="CYCLIC DI-GMP PHOSPHODIESTERASE PA4108-RELATED"/>
    <property type="match status" value="1"/>
</dbReference>
<dbReference type="RefSeq" id="WP_055154297.1">
    <property type="nucleotide sequence ID" value="NZ_CYZU01000034.1"/>
</dbReference>
<dbReference type="EMBL" id="CYZU01000034">
    <property type="protein sequence ID" value="CUO78388.1"/>
    <property type="molecule type" value="Genomic_DNA"/>
</dbReference>
<accession>A0A174HZ43</accession>
<dbReference type="STRING" id="39482.ERS852491_03294"/>
<dbReference type="AlphaFoldDB" id="A0A174HZ43"/>
<evidence type="ECO:0000313" key="2">
    <source>
        <dbReference type="EMBL" id="CUO78388.1"/>
    </source>
</evidence>
<feature type="domain" description="HD-GYP" evidence="1">
    <location>
        <begin position="208"/>
        <end position="403"/>
    </location>
</feature>
<proteinExistence type="predicted"/>
<dbReference type="EC" id="3.1.4.52" evidence="2"/>
<name>A0A174HZ43_9FIRM</name>
<dbReference type="Gene3D" id="1.10.3210.10">
    <property type="entry name" value="Hypothetical protein af1432"/>
    <property type="match status" value="2"/>
</dbReference>
<dbReference type="InterPro" id="IPR003607">
    <property type="entry name" value="HD/PDEase_dom"/>
</dbReference>
<keyword evidence="2" id="KW-0378">Hydrolase</keyword>
<evidence type="ECO:0000259" key="1">
    <source>
        <dbReference type="PROSITE" id="PS51832"/>
    </source>
</evidence>
<dbReference type="OrthoDB" id="9804747at2"/>
<dbReference type="CDD" id="cd00077">
    <property type="entry name" value="HDc"/>
    <property type="match status" value="1"/>
</dbReference>
<dbReference type="PANTHER" id="PTHR43155:SF2">
    <property type="entry name" value="CYCLIC DI-GMP PHOSPHODIESTERASE PA4108"/>
    <property type="match status" value="1"/>
</dbReference>
<gene>
    <name evidence="2" type="primary">rpfG_5</name>
    <name evidence="2" type="ORF">ERS852491_03294</name>
</gene>
<dbReference type="SUPFAM" id="SSF109604">
    <property type="entry name" value="HD-domain/PDEase-like"/>
    <property type="match status" value="2"/>
</dbReference>
<dbReference type="Proteomes" id="UP000095544">
    <property type="component" value="Unassembled WGS sequence"/>
</dbReference>
<dbReference type="Pfam" id="PF01966">
    <property type="entry name" value="HD"/>
    <property type="match status" value="1"/>
</dbReference>
<dbReference type="SMART" id="SM00471">
    <property type="entry name" value="HDc"/>
    <property type="match status" value="1"/>
</dbReference>
<evidence type="ECO:0000313" key="3">
    <source>
        <dbReference type="Proteomes" id="UP000095544"/>
    </source>
</evidence>
<sequence>MGVNTVINSDNIVGLIQRTLNEVDTRLVDHGVRVAFLVSYMMEVEGSYSRQEKQDICLLSVLHDIGAYKTEEIDRMVEFETGDVWEHSIYGYVFLRYLSPLKDWAEAVLFHHTPAAELLRLTPEIRGTAQMINLADRMEIFSRSFRQGSTLEEVRTRAAAFLAENRGNQFTDHVTDLFLKADEEYNLFAKLQKGDIEAKGILSNMKLTDTECGQYLGMLIYAIDFRSQHTVTHTITTTSISCSVARHMDITQERSERIRYGAMLHDLGKIGIPVEILEFPGKLSTQAMNIMKTHVDITERILGGSVDADVTRIALRHHEKLDGSGYPKGITGKDMTLEEEIVAVSDIVSALLGTRSYKEAFSKERTLSIIQEMAKSGKLNPAIISVIQENFDEIVDEVAENCSPALENYYGIQLEYRRLLTRYLE</sequence>
<reference evidence="2 3" key="1">
    <citation type="submission" date="2015-09" db="EMBL/GenBank/DDBJ databases">
        <authorList>
            <consortium name="Pathogen Informatics"/>
        </authorList>
    </citation>
    <scope>NUCLEOTIDE SEQUENCE [LARGE SCALE GENOMIC DNA]</scope>
    <source>
        <strain evidence="2 3">2789STDY5834876</strain>
    </source>
</reference>
<dbReference type="GO" id="GO:0071111">
    <property type="term" value="F:cyclic-guanylate-specific phosphodiesterase activity"/>
    <property type="evidence" value="ECO:0007669"/>
    <property type="project" value="UniProtKB-EC"/>
</dbReference>
<dbReference type="PROSITE" id="PS51832">
    <property type="entry name" value="HD_GYP"/>
    <property type="match status" value="1"/>
</dbReference>
<organism evidence="2 3">
    <name type="scientific">Faecalicatena contorta</name>
    <dbReference type="NCBI Taxonomy" id="39482"/>
    <lineage>
        <taxon>Bacteria</taxon>
        <taxon>Bacillati</taxon>
        <taxon>Bacillota</taxon>
        <taxon>Clostridia</taxon>
        <taxon>Lachnospirales</taxon>
        <taxon>Lachnospiraceae</taxon>
        <taxon>Faecalicatena</taxon>
    </lineage>
</organism>
<dbReference type="InterPro" id="IPR037522">
    <property type="entry name" value="HD_GYP_dom"/>
</dbReference>
<protein>
    <submittedName>
        <fullName evidence="2">Cyclic di-GMP phosphodiesterase response regulator RpfG</fullName>
        <ecNumber evidence="2">3.1.4.52</ecNumber>
    </submittedName>
</protein>
<dbReference type="Pfam" id="PF13487">
    <property type="entry name" value="HD_5"/>
    <property type="match status" value="1"/>
</dbReference>
<dbReference type="InterPro" id="IPR006674">
    <property type="entry name" value="HD_domain"/>
</dbReference>